<organism evidence="1">
    <name type="scientific">Lepeophtheirus salmonis</name>
    <name type="common">Salmon louse</name>
    <name type="synonym">Caligus salmonis</name>
    <dbReference type="NCBI Taxonomy" id="72036"/>
    <lineage>
        <taxon>Eukaryota</taxon>
        <taxon>Metazoa</taxon>
        <taxon>Ecdysozoa</taxon>
        <taxon>Arthropoda</taxon>
        <taxon>Crustacea</taxon>
        <taxon>Multicrustacea</taxon>
        <taxon>Hexanauplia</taxon>
        <taxon>Copepoda</taxon>
        <taxon>Siphonostomatoida</taxon>
        <taxon>Caligidae</taxon>
        <taxon>Lepeophtheirus</taxon>
    </lineage>
</organism>
<reference evidence="1" key="1">
    <citation type="submission" date="2014-05" db="EMBL/GenBank/DDBJ databases">
        <authorList>
            <person name="Chronopoulou M."/>
        </authorList>
    </citation>
    <scope>NUCLEOTIDE SEQUENCE</scope>
    <source>
        <tissue evidence="1">Whole organism</tissue>
    </source>
</reference>
<name>A0A0K2UER7_LEPSM</name>
<protein>
    <submittedName>
        <fullName evidence="1">Uncharacterized protein</fullName>
    </submittedName>
</protein>
<dbReference type="AlphaFoldDB" id="A0A0K2UER7"/>
<dbReference type="EMBL" id="HACA01019372">
    <property type="protein sequence ID" value="CDW36733.1"/>
    <property type="molecule type" value="Transcribed_RNA"/>
</dbReference>
<proteinExistence type="predicted"/>
<accession>A0A0K2UER7</accession>
<sequence length="29" mass="3367">MRNYGSVAVHNTCLRVILTNIIFFLNQTQ</sequence>
<evidence type="ECO:0000313" key="1">
    <source>
        <dbReference type="EMBL" id="CDW36733.1"/>
    </source>
</evidence>